<gene>
    <name evidence="3" type="ORF">MANY_44970</name>
</gene>
<dbReference type="GO" id="GO:0005886">
    <property type="term" value="C:plasma membrane"/>
    <property type="evidence" value="ECO:0007669"/>
    <property type="project" value="TreeGrafter"/>
</dbReference>
<reference evidence="3 4" key="1">
    <citation type="journal article" date="2019" name="Emerg. Microbes Infect.">
        <title>Comprehensive subspecies identification of 175 nontuberculous mycobacteria species based on 7547 genomic profiles.</title>
        <authorList>
            <person name="Matsumoto Y."/>
            <person name="Kinjo T."/>
            <person name="Motooka D."/>
            <person name="Nabeya D."/>
            <person name="Jung N."/>
            <person name="Uechi K."/>
            <person name="Horii T."/>
            <person name="Iida T."/>
            <person name="Fujita J."/>
            <person name="Nakamura S."/>
        </authorList>
    </citation>
    <scope>NUCLEOTIDE SEQUENCE [LARGE SCALE GENOMIC DNA]</scope>
    <source>
        <strain evidence="3 4">JCM 30275</strain>
    </source>
</reference>
<dbReference type="InterPro" id="IPR034660">
    <property type="entry name" value="DinB/YfiT-like"/>
</dbReference>
<evidence type="ECO:0000313" key="3">
    <source>
        <dbReference type="EMBL" id="BBZ79160.1"/>
    </source>
</evidence>
<evidence type="ECO:0008006" key="5">
    <source>
        <dbReference type="Google" id="ProtNLM"/>
    </source>
</evidence>
<dbReference type="PANTHER" id="PTHR40758:SF1">
    <property type="entry name" value="CONSERVED PROTEIN"/>
    <property type="match status" value="1"/>
</dbReference>
<dbReference type="EMBL" id="AP022620">
    <property type="protein sequence ID" value="BBZ79160.1"/>
    <property type="molecule type" value="Genomic_DNA"/>
</dbReference>
<dbReference type="NCBIfam" id="TIGR03083">
    <property type="entry name" value="maleylpyruvate isomerase family mycothiol-dependent enzyme"/>
    <property type="match status" value="1"/>
</dbReference>
<dbReference type="Pfam" id="PF11716">
    <property type="entry name" value="MDMPI_N"/>
    <property type="match status" value="1"/>
</dbReference>
<dbReference type="InterPro" id="IPR017517">
    <property type="entry name" value="Maleyloyr_isom"/>
</dbReference>
<dbReference type="Gene3D" id="1.20.120.450">
    <property type="entry name" value="dinb family like domain"/>
    <property type="match status" value="1"/>
</dbReference>
<sequence length="254" mass="27704">MDFPEALITENAAFAELFRDADLSTPVPTCPGWTLAQLMRHVGRGDRWCAQIVTEQSMDAIDPRTVADGKPTEGRDNELAWLHQGPRLLIDAVARTGPQTPVWTFLGPRPAAWWIRRRLHEVAVHRADAALALGVGFYLDPVVAADGITEYLERVFVRADAEGPAGGDRPLGDGQSLHLHATDPGLGAAGEWTILGRPDGIAVDHEHGKATTALRGPARDLLLAIVRRAPVADLDIEMFGEAHVWDTWLARTPF</sequence>
<dbReference type="Pfam" id="PF07398">
    <property type="entry name" value="MDMPI_C"/>
    <property type="match status" value="1"/>
</dbReference>
<dbReference type="AlphaFoldDB" id="A0A6N4WAU1"/>
<dbReference type="Proteomes" id="UP000467249">
    <property type="component" value="Chromosome"/>
</dbReference>
<evidence type="ECO:0000313" key="4">
    <source>
        <dbReference type="Proteomes" id="UP000467249"/>
    </source>
</evidence>
<feature type="domain" description="MDMPI C-terminal" evidence="1">
    <location>
        <begin position="143"/>
        <end position="246"/>
    </location>
</feature>
<name>A0A6N4WAU1_9MYCO</name>
<feature type="domain" description="Mycothiol-dependent maleylpyruvate isomerase metal-binding" evidence="2">
    <location>
        <begin position="6"/>
        <end position="130"/>
    </location>
</feature>
<dbReference type="GO" id="GO:0046872">
    <property type="term" value="F:metal ion binding"/>
    <property type="evidence" value="ECO:0007669"/>
    <property type="project" value="InterPro"/>
</dbReference>
<dbReference type="RefSeq" id="WP_163806200.1">
    <property type="nucleotide sequence ID" value="NZ_AP022620.1"/>
</dbReference>
<evidence type="ECO:0000259" key="2">
    <source>
        <dbReference type="Pfam" id="PF11716"/>
    </source>
</evidence>
<accession>A0A6N4WAU1</accession>
<dbReference type="SUPFAM" id="SSF109854">
    <property type="entry name" value="DinB/YfiT-like putative metalloenzymes"/>
    <property type="match status" value="1"/>
</dbReference>
<proteinExistence type="predicted"/>
<organism evidence="3 4">
    <name type="scientific">Mycolicibacterium anyangense</name>
    <dbReference type="NCBI Taxonomy" id="1431246"/>
    <lineage>
        <taxon>Bacteria</taxon>
        <taxon>Bacillati</taxon>
        <taxon>Actinomycetota</taxon>
        <taxon>Actinomycetes</taxon>
        <taxon>Mycobacteriales</taxon>
        <taxon>Mycobacteriaceae</taxon>
        <taxon>Mycolicibacterium</taxon>
    </lineage>
</organism>
<protein>
    <recommendedName>
        <fullName evidence="5">Maleylpyruvate isomerase family mycothiol-dependent enzyme</fullName>
    </recommendedName>
</protein>
<evidence type="ECO:0000259" key="1">
    <source>
        <dbReference type="Pfam" id="PF07398"/>
    </source>
</evidence>
<dbReference type="InterPro" id="IPR010872">
    <property type="entry name" value="MDMPI_C-term_domain"/>
</dbReference>
<dbReference type="PANTHER" id="PTHR40758">
    <property type="entry name" value="CONSERVED PROTEIN"/>
    <property type="match status" value="1"/>
</dbReference>
<dbReference type="KEGG" id="many:MANY_44970"/>
<dbReference type="InterPro" id="IPR024344">
    <property type="entry name" value="MDMPI_metal-binding"/>
</dbReference>
<keyword evidence="4" id="KW-1185">Reference proteome</keyword>